<dbReference type="Proteomes" id="UP000228781">
    <property type="component" value="Unassembled WGS sequence"/>
</dbReference>
<evidence type="ECO:0000313" key="4">
    <source>
        <dbReference type="Proteomes" id="UP000228781"/>
    </source>
</evidence>
<protein>
    <submittedName>
        <fullName evidence="3">Uncharacterized protein</fullName>
    </submittedName>
</protein>
<comment type="caution">
    <text evidence="3">The sequence shown here is derived from an EMBL/GenBank/DDBJ whole genome shotgun (WGS) entry which is preliminary data.</text>
</comment>
<evidence type="ECO:0000256" key="2">
    <source>
        <dbReference type="SAM" id="Phobius"/>
    </source>
</evidence>
<gene>
    <name evidence="3" type="ORF">CO059_02360</name>
</gene>
<evidence type="ECO:0000313" key="3">
    <source>
        <dbReference type="EMBL" id="PJC22496.1"/>
    </source>
</evidence>
<organism evidence="3 4">
    <name type="scientific">candidate division WWE3 bacterium CG_4_9_14_0_2_um_filter_48_10</name>
    <dbReference type="NCBI Taxonomy" id="1975078"/>
    <lineage>
        <taxon>Bacteria</taxon>
        <taxon>Katanobacteria</taxon>
    </lineage>
</organism>
<keyword evidence="2" id="KW-0472">Membrane</keyword>
<keyword evidence="2" id="KW-1133">Transmembrane helix</keyword>
<feature type="region of interest" description="Disordered" evidence="1">
    <location>
        <begin position="1"/>
        <end position="36"/>
    </location>
</feature>
<keyword evidence="2" id="KW-0812">Transmembrane</keyword>
<feature type="compositionally biased region" description="Basic and acidic residues" evidence="1">
    <location>
        <begin position="25"/>
        <end position="36"/>
    </location>
</feature>
<proteinExistence type="predicted"/>
<feature type="compositionally biased region" description="Low complexity" evidence="1">
    <location>
        <begin position="1"/>
        <end position="24"/>
    </location>
</feature>
<dbReference type="AlphaFoldDB" id="A0A2M8EII5"/>
<dbReference type="EMBL" id="PFSK01000034">
    <property type="protein sequence ID" value="PJC22496.1"/>
    <property type="molecule type" value="Genomic_DNA"/>
</dbReference>
<name>A0A2M8EII5_UNCKA</name>
<reference evidence="4" key="1">
    <citation type="submission" date="2017-09" db="EMBL/GenBank/DDBJ databases">
        <title>Depth-based differentiation of microbial function through sediment-hosted aquifers and enrichment of novel symbionts in the deep terrestrial subsurface.</title>
        <authorList>
            <person name="Probst A.J."/>
            <person name="Ladd B."/>
            <person name="Jarett J.K."/>
            <person name="Geller-Mcgrath D.E."/>
            <person name="Sieber C.M.K."/>
            <person name="Emerson J.B."/>
            <person name="Anantharaman K."/>
            <person name="Thomas B.C."/>
            <person name="Malmstrom R."/>
            <person name="Stieglmeier M."/>
            <person name="Klingl A."/>
            <person name="Woyke T."/>
            <person name="Ryan C.M."/>
            <person name="Banfield J.F."/>
        </authorList>
    </citation>
    <scope>NUCLEOTIDE SEQUENCE [LARGE SCALE GENOMIC DNA]</scope>
</reference>
<accession>A0A2M8EII5</accession>
<evidence type="ECO:0000256" key="1">
    <source>
        <dbReference type="SAM" id="MobiDB-lite"/>
    </source>
</evidence>
<feature type="transmembrane region" description="Helical" evidence="2">
    <location>
        <begin position="53"/>
        <end position="79"/>
    </location>
</feature>
<sequence>MVVDSSWSDGYSSSPNSSSRLGVSGRKEKEGGEREMRLCKEQLEKETKKVRTLVGFGFMGGALVGTLLGWFSAFLYVLIHGVFP</sequence>